<reference evidence="3" key="1">
    <citation type="journal article" date="2019" name="Gigascience">
        <title>De novo genome assembly of the endangered Acer yangbiense, a plant species with extremely small populations endemic to Yunnan Province, China.</title>
        <authorList>
            <person name="Yang J."/>
            <person name="Wariss H.M."/>
            <person name="Tao L."/>
            <person name="Zhang R."/>
            <person name="Yun Q."/>
            <person name="Hollingsworth P."/>
            <person name="Dao Z."/>
            <person name="Luo G."/>
            <person name="Guo H."/>
            <person name="Ma Y."/>
            <person name="Sun W."/>
        </authorList>
    </citation>
    <scope>NUCLEOTIDE SEQUENCE [LARGE SCALE GENOMIC DNA]</scope>
    <source>
        <strain evidence="3">cv. Malutang</strain>
    </source>
</reference>
<name>A0A5C7IDX1_9ROSI</name>
<keyword evidence="3" id="KW-1185">Reference proteome</keyword>
<protein>
    <submittedName>
        <fullName evidence="2">Uncharacterized protein</fullName>
    </submittedName>
</protein>
<comment type="caution">
    <text evidence="2">The sequence shown here is derived from an EMBL/GenBank/DDBJ whole genome shotgun (WGS) entry which is preliminary data.</text>
</comment>
<feature type="region of interest" description="Disordered" evidence="1">
    <location>
        <begin position="109"/>
        <end position="132"/>
    </location>
</feature>
<organism evidence="2 3">
    <name type="scientific">Acer yangbiense</name>
    <dbReference type="NCBI Taxonomy" id="1000413"/>
    <lineage>
        <taxon>Eukaryota</taxon>
        <taxon>Viridiplantae</taxon>
        <taxon>Streptophyta</taxon>
        <taxon>Embryophyta</taxon>
        <taxon>Tracheophyta</taxon>
        <taxon>Spermatophyta</taxon>
        <taxon>Magnoliopsida</taxon>
        <taxon>eudicotyledons</taxon>
        <taxon>Gunneridae</taxon>
        <taxon>Pentapetalae</taxon>
        <taxon>rosids</taxon>
        <taxon>malvids</taxon>
        <taxon>Sapindales</taxon>
        <taxon>Sapindaceae</taxon>
        <taxon>Hippocastanoideae</taxon>
        <taxon>Acereae</taxon>
        <taxon>Acer</taxon>
    </lineage>
</organism>
<dbReference type="Proteomes" id="UP000323000">
    <property type="component" value="Chromosome 3"/>
</dbReference>
<dbReference type="AlphaFoldDB" id="A0A5C7IDX1"/>
<proteinExistence type="predicted"/>
<gene>
    <name evidence="2" type="ORF">EZV62_008520</name>
</gene>
<feature type="compositionally biased region" description="Polar residues" evidence="1">
    <location>
        <begin position="121"/>
        <end position="132"/>
    </location>
</feature>
<dbReference type="OrthoDB" id="1724848at2759"/>
<dbReference type="EMBL" id="VAHF01000003">
    <property type="protein sequence ID" value="TXG67245.1"/>
    <property type="molecule type" value="Genomic_DNA"/>
</dbReference>
<evidence type="ECO:0000256" key="1">
    <source>
        <dbReference type="SAM" id="MobiDB-lite"/>
    </source>
</evidence>
<evidence type="ECO:0000313" key="2">
    <source>
        <dbReference type="EMBL" id="TXG67245.1"/>
    </source>
</evidence>
<sequence>MKKKAAKLYETTIHPSSVVSLEVDPLAVTLAGLPFDLGSGAWVLWNNGRALEVKDVCLEDSFIESQVHRMFPEDRPEMSSVVFMLVNEGLLLPQPKQLGFFTERGFIPGTTSSSKEKSHTRNAMSITTQDGR</sequence>
<evidence type="ECO:0000313" key="3">
    <source>
        <dbReference type="Proteomes" id="UP000323000"/>
    </source>
</evidence>
<accession>A0A5C7IDX1</accession>